<dbReference type="InterPro" id="IPR002467">
    <property type="entry name" value="Pept_M24A_MAP1"/>
</dbReference>
<dbReference type="InterPro" id="IPR036005">
    <property type="entry name" value="Creatinase/aminopeptidase-like"/>
</dbReference>
<feature type="binding site" evidence="6">
    <location>
        <position position="105"/>
    </location>
    <ligand>
        <name>a divalent metal cation</name>
        <dbReference type="ChEBI" id="CHEBI:60240"/>
        <label>1</label>
    </ligand>
</feature>
<sequence>MSQVKTKEELKLMKVSGAICAKALKKVLESVRPGVKCIDLDRIADVEIRKNGGESSFKTVDDYKWTICTTINSQVVHGIPTERQLESGDVLGIDIGAIYRGYHSDMAISVPVGNIPKSTMKFLETGKQTLKEAIKAAKVGGTIGDISSTIQNKIEGASYSIVKSLTGHGVGRELHEDPMVPGFGKKGLGPKILESMVLAIEVIYAQGSGDVYLEQDNWTISTKDKSLGGLFEQTVAVTKDGPIVLTPYLK</sequence>
<evidence type="ECO:0000256" key="1">
    <source>
        <dbReference type="ARBA" id="ARBA00002521"/>
    </source>
</evidence>
<comment type="catalytic activity">
    <reaction evidence="6 7">
        <text>Release of N-terminal amino acids, preferentially methionine, from peptides and arylamides.</text>
        <dbReference type="EC" id="3.4.11.18"/>
    </reaction>
</comment>
<evidence type="ECO:0000256" key="4">
    <source>
        <dbReference type="ARBA" id="ARBA00022723"/>
    </source>
</evidence>
<dbReference type="HAMAP" id="MF_01974">
    <property type="entry name" value="MetAP_1"/>
    <property type="match status" value="1"/>
</dbReference>
<dbReference type="PRINTS" id="PR00599">
    <property type="entry name" value="MAPEPTIDASE"/>
</dbReference>
<name>A0A1F5G3G1_9BACT</name>
<dbReference type="GO" id="GO:0070006">
    <property type="term" value="F:metalloaminopeptidase activity"/>
    <property type="evidence" value="ECO:0007669"/>
    <property type="project" value="UniProtKB-UniRule"/>
</dbReference>
<evidence type="ECO:0000256" key="5">
    <source>
        <dbReference type="ARBA" id="ARBA00022801"/>
    </source>
</evidence>
<dbReference type="Pfam" id="PF00557">
    <property type="entry name" value="Peptidase_M24"/>
    <property type="match status" value="1"/>
</dbReference>
<dbReference type="InterPro" id="IPR000994">
    <property type="entry name" value="Pept_M24"/>
</dbReference>
<organism evidence="9 10">
    <name type="scientific">Candidatus Curtissbacteria bacterium RIFCSPHIGHO2_01_FULL_41_11</name>
    <dbReference type="NCBI Taxonomy" id="1797711"/>
    <lineage>
        <taxon>Bacteria</taxon>
        <taxon>Candidatus Curtissiibacteriota</taxon>
    </lineage>
</organism>
<comment type="similarity">
    <text evidence="6">Belongs to the peptidase M24A family. Methionine aminopeptidase type 1 subfamily.</text>
</comment>
<gene>
    <name evidence="6" type="primary">map</name>
    <name evidence="9" type="ORF">A2870_00820</name>
</gene>
<comment type="cofactor">
    <cofactor evidence="6">
        <name>Co(2+)</name>
        <dbReference type="ChEBI" id="CHEBI:48828"/>
    </cofactor>
    <cofactor evidence="6">
        <name>Zn(2+)</name>
        <dbReference type="ChEBI" id="CHEBI:29105"/>
    </cofactor>
    <cofactor evidence="6">
        <name>Mn(2+)</name>
        <dbReference type="ChEBI" id="CHEBI:29035"/>
    </cofactor>
    <cofactor evidence="6">
        <name>Fe(2+)</name>
        <dbReference type="ChEBI" id="CHEBI:29033"/>
    </cofactor>
    <text evidence="6">Binds 2 divalent metal cations per subunit. Has a high-affinity and a low affinity metal-binding site. The true nature of the physiological cofactor is under debate. The enzyme is active with cobalt, zinc, manganese or divalent iron ions. Most likely, methionine aminopeptidases function as mononuclear Fe(2+)-metalloproteases under physiological conditions, and the catalytically relevant metal-binding site has been assigned to the histidine-containing high-affinity site.</text>
</comment>
<dbReference type="Proteomes" id="UP000179102">
    <property type="component" value="Unassembled WGS sequence"/>
</dbReference>
<dbReference type="GO" id="GO:0046872">
    <property type="term" value="F:metal ion binding"/>
    <property type="evidence" value="ECO:0007669"/>
    <property type="project" value="UniProtKB-UniRule"/>
</dbReference>
<dbReference type="SUPFAM" id="SSF55920">
    <property type="entry name" value="Creatinase/aminopeptidase"/>
    <property type="match status" value="1"/>
</dbReference>
<evidence type="ECO:0000256" key="7">
    <source>
        <dbReference type="RuleBase" id="RU003653"/>
    </source>
</evidence>
<dbReference type="Gene3D" id="3.90.230.10">
    <property type="entry name" value="Creatinase/methionine aminopeptidase superfamily"/>
    <property type="match status" value="1"/>
</dbReference>
<dbReference type="EC" id="3.4.11.18" evidence="6 7"/>
<accession>A0A1F5G3G1</accession>
<dbReference type="EMBL" id="MFAZ01000043">
    <property type="protein sequence ID" value="OGD86401.1"/>
    <property type="molecule type" value="Genomic_DNA"/>
</dbReference>
<protein>
    <recommendedName>
        <fullName evidence="6 7">Methionine aminopeptidase</fullName>
        <shortName evidence="6">MAP</shortName>
        <shortName evidence="6">MetAP</shortName>
        <ecNumber evidence="6 7">3.4.11.18</ecNumber>
    </recommendedName>
    <alternativeName>
        <fullName evidence="6">Peptidase M</fullName>
    </alternativeName>
</protein>
<evidence type="ECO:0000256" key="6">
    <source>
        <dbReference type="HAMAP-Rule" id="MF_01974"/>
    </source>
</evidence>
<comment type="subunit">
    <text evidence="6">Monomer.</text>
</comment>
<evidence type="ECO:0000256" key="3">
    <source>
        <dbReference type="ARBA" id="ARBA00022670"/>
    </source>
</evidence>
<dbReference type="AlphaFoldDB" id="A0A1F5G3G1"/>
<keyword evidence="4 6" id="KW-0479">Metal-binding</keyword>
<comment type="function">
    <text evidence="1 6">Removes the N-terminal methionine from nascent proteins. The N-terminal methionine is often cleaved when the second residue in the primary sequence is small and uncharged (Met-Ala-, Cys, Gly, Pro, Ser, Thr, or Val). Requires deformylation of the N(alpha)-formylated initiator methionine before it can be hydrolyzed.</text>
</comment>
<feature type="domain" description="Peptidase M24" evidence="8">
    <location>
        <begin position="12"/>
        <end position="238"/>
    </location>
</feature>
<keyword evidence="5 6" id="KW-0378">Hydrolase</keyword>
<feature type="binding site" evidence="6">
    <location>
        <position position="175"/>
    </location>
    <ligand>
        <name>substrate</name>
    </ligand>
</feature>
<feature type="binding site" evidence="6">
    <location>
        <position position="201"/>
    </location>
    <ligand>
        <name>a divalent metal cation</name>
        <dbReference type="ChEBI" id="CHEBI:60240"/>
        <label>2</label>
        <note>catalytic</note>
    </ligand>
</feature>
<feature type="binding site" evidence="6">
    <location>
        <position position="168"/>
    </location>
    <ligand>
        <name>a divalent metal cation</name>
        <dbReference type="ChEBI" id="CHEBI:60240"/>
        <label>2</label>
        <note>catalytic</note>
    </ligand>
</feature>
<feature type="binding site" evidence="6">
    <location>
        <position position="77"/>
    </location>
    <ligand>
        <name>substrate</name>
    </ligand>
</feature>
<dbReference type="STRING" id="1797711.A2870_00820"/>
<evidence type="ECO:0000313" key="10">
    <source>
        <dbReference type="Proteomes" id="UP000179102"/>
    </source>
</evidence>
<dbReference type="NCBIfam" id="TIGR00500">
    <property type="entry name" value="met_pdase_I"/>
    <property type="match status" value="1"/>
</dbReference>
<reference evidence="9 10" key="1">
    <citation type="journal article" date="2016" name="Nat. Commun.">
        <title>Thousands of microbial genomes shed light on interconnected biogeochemical processes in an aquifer system.</title>
        <authorList>
            <person name="Anantharaman K."/>
            <person name="Brown C.T."/>
            <person name="Hug L.A."/>
            <person name="Sharon I."/>
            <person name="Castelle C.J."/>
            <person name="Probst A.J."/>
            <person name="Thomas B.C."/>
            <person name="Singh A."/>
            <person name="Wilkins M.J."/>
            <person name="Karaoz U."/>
            <person name="Brodie E.L."/>
            <person name="Williams K.H."/>
            <person name="Hubbard S.S."/>
            <person name="Banfield J.F."/>
        </authorList>
    </citation>
    <scope>NUCLEOTIDE SEQUENCE [LARGE SCALE GENOMIC DNA]</scope>
</reference>
<dbReference type="InterPro" id="IPR001714">
    <property type="entry name" value="Pept_M24_MAP"/>
</dbReference>
<dbReference type="GO" id="GO:0004239">
    <property type="term" value="F:initiator methionyl aminopeptidase activity"/>
    <property type="evidence" value="ECO:0007669"/>
    <property type="project" value="UniProtKB-UniRule"/>
</dbReference>
<feature type="binding site" evidence="6">
    <location>
        <position position="94"/>
    </location>
    <ligand>
        <name>a divalent metal cation</name>
        <dbReference type="ChEBI" id="CHEBI:60240"/>
        <label>1</label>
    </ligand>
</feature>
<evidence type="ECO:0000256" key="2">
    <source>
        <dbReference type="ARBA" id="ARBA00022438"/>
    </source>
</evidence>
<dbReference type="PANTHER" id="PTHR43330:SF27">
    <property type="entry name" value="METHIONINE AMINOPEPTIDASE"/>
    <property type="match status" value="1"/>
</dbReference>
<proteinExistence type="inferred from homology"/>
<feature type="binding site" evidence="6">
    <location>
        <position position="232"/>
    </location>
    <ligand>
        <name>a divalent metal cation</name>
        <dbReference type="ChEBI" id="CHEBI:60240"/>
        <label>2</label>
        <note>catalytic</note>
    </ligand>
</feature>
<dbReference type="PANTHER" id="PTHR43330">
    <property type="entry name" value="METHIONINE AMINOPEPTIDASE"/>
    <property type="match status" value="1"/>
</dbReference>
<keyword evidence="3 6" id="KW-0645">Protease</keyword>
<dbReference type="GO" id="GO:0005829">
    <property type="term" value="C:cytosol"/>
    <property type="evidence" value="ECO:0007669"/>
    <property type="project" value="TreeGrafter"/>
</dbReference>
<keyword evidence="2 6" id="KW-0031">Aminopeptidase</keyword>
<evidence type="ECO:0000259" key="8">
    <source>
        <dbReference type="Pfam" id="PF00557"/>
    </source>
</evidence>
<feature type="binding site" evidence="6">
    <location>
        <position position="105"/>
    </location>
    <ligand>
        <name>a divalent metal cation</name>
        <dbReference type="ChEBI" id="CHEBI:60240"/>
        <label>2</label>
        <note>catalytic</note>
    </ligand>
</feature>
<evidence type="ECO:0000313" key="9">
    <source>
        <dbReference type="EMBL" id="OGD86401.1"/>
    </source>
</evidence>
<dbReference type="GO" id="GO:0006508">
    <property type="term" value="P:proteolysis"/>
    <property type="evidence" value="ECO:0007669"/>
    <property type="project" value="UniProtKB-KW"/>
</dbReference>
<comment type="caution">
    <text evidence="9">The sequence shown here is derived from an EMBL/GenBank/DDBJ whole genome shotgun (WGS) entry which is preliminary data.</text>
</comment>
<feature type="binding site" evidence="6">
    <location>
        <position position="232"/>
    </location>
    <ligand>
        <name>a divalent metal cation</name>
        <dbReference type="ChEBI" id="CHEBI:60240"/>
        <label>1</label>
    </ligand>
</feature>